<gene>
    <name evidence="1" type="ordered locus">CFU_0198</name>
</gene>
<reference evidence="2" key="6">
    <citation type="submission" date="2011-05" db="EMBL/GenBank/DDBJ databases">
        <title>Complete sequence of Collimonas fungivorans Ter331.</title>
        <authorList>
            <person name="Leveau J.H."/>
        </authorList>
    </citation>
    <scope>NUCLEOTIDE SEQUENCE [LARGE SCALE GENOMIC DNA]</scope>
    <source>
        <strain evidence="2">Ter331</strain>
    </source>
</reference>
<dbReference type="PANTHER" id="PTHR30143:SF0">
    <property type="entry name" value="2-KETO-4-PENTENOATE HYDRATASE"/>
    <property type="match status" value="1"/>
</dbReference>
<evidence type="ECO:0000313" key="1">
    <source>
        <dbReference type="EMBL" id="AEK60036.1"/>
    </source>
</evidence>
<proteinExistence type="predicted"/>
<dbReference type="KEGG" id="cfu:CFU_0198"/>
<dbReference type="GO" id="GO:0008684">
    <property type="term" value="F:2-oxopent-4-enoate hydratase activity"/>
    <property type="evidence" value="ECO:0007669"/>
    <property type="project" value="TreeGrafter"/>
</dbReference>
<dbReference type="InterPro" id="IPR050772">
    <property type="entry name" value="Hydratase-Decarb/MhpD_sf"/>
</dbReference>
<reference evidence="1 2" key="3">
    <citation type="journal article" date="2008" name="FEMS Microbiol. Ecol.">
        <title>Identification and characterization of genes underlying chitinolysis in Collimonas fungivorans Ter331.</title>
        <authorList>
            <person name="Fritsche K."/>
            <person name="de Boer W."/>
            <person name="Gerards S."/>
            <person name="van den Berg M."/>
            <person name="van Veen J.A."/>
            <person name="Leveau J.H."/>
        </authorList>
    </citation>
    <scope>NUCLEOTIDE SEQUENCE [LARGE SCALE GENOMIC DNA]</scope>
    <source>
        <strain evidence="1 2">Ter331</strain>
    </source>
</reference>
<dbReference type="Gene3D" id="3.90.850.10">
    <property type="entry name" value="Fumarylacetoacetase-like, C-terminal domain"/>
    <property type="match status" value="1"/>
</dbReference>
<dbReference type="EC" id="4.2.-.-" evidence="1"/>
<dbReference type="AlphaFoldDB" id="G0AHJ7"/>
<dbReference type="HOGENOM" id="CLU_060136_1_1_4"/>
<dbReference type="PANTHER" id="PTHR30143">
    <property type="entry name" value="ACID HYDRATASE"/>
    <property type="match status" value="1"/>
</dbReference>
<dbReference type="InterPro" id="IPR036663">
    <property type="entry name" value="Fumarylacetoacetase_C_sf"/>
</dbReference>
<accession>G0AHJ7</accession>
<keyword evidence="1" id="KW-0456">Lyase</keyword>
<dbReference type="eggNOG" id="COG3971">
    <property type="taxonomic scope" value="Bacteria"/>
</dbReference>
<protein>
    <submittedName>
        <fullName evidence="1">2-keto-4-pentenoate hydratase</fullName>
        <ecNumber evidence="1">4.2.-.-</ecNumber>
    </submittedName>
</protein>
<evidence type="ECO:0000313" key="2">
    <source>
        <dbReference type="Proteomes" id="UP000008392"/>
    </source>
</evidence>
<reference evidence="1 2" key="4">
    <citation type="journal article" date="2010" name="Environ. Microbiol.">
        <title>The bacterial genus Collimonas: mycophagy, weathering and other adaptive solutions to life in oligotrophic soil environments.</title>
        <authorList>
            <person name="Leveau J.H."/>
            <person name="Uroz S."/>
            <person name="de Boer W."/>
        </authorList>
    </citation>
    <scope>NUCLEOTIDE SEQUENCE [LARGE SCALE GENOMIC DNA]</scope>
    <source>
        <strain evidence="1 2">Ter331</strain>
    </source>
</reference>
<dbReference type="GO" id="GO:0005737">
    <property type="term" value="C:cytoplasm"/>
    <property type="evidence" value="ECO:0007669"/>
    <property type="project" value="TreeGrafter"/>
</dbReference>
<name>G0AHJ7_COLFT</name>
<reference evidence="1 2" key="5">
    <citation type="journal article" date="2011" name="ISME J.">
        <title>Dual transcriptional profiling of a bacterial/fungal confrontation: Collimonas fungivorans versus Aspergillus niger.</title>
        <authorList>
            <person name="Mela F."/>
            <person name="Fritsche K."/>
            <person name="de Boer W."/>
            <person name="van Veen J.A."/>
            <person name="de Graaff L.H."/>
            <person name="van den Berg M."/>
            <person name="Leveau J.H."/>
        </authorList>
    </citation>
    <scope>NUCLEOTIDE SEQUENCE [LARGE SCALE GENOMIC DNA]</scope>
    <source>
        <strain evidence="1 2">Ter331</strain>
    </source>
</reference>
<reference evidence="1 2" key="2">
    <citation type="journal article" date="2006" name="J. Microbiol. Methods">
        <title>Genomic flank-sequencing of plasposon insertion sites for rapid identification of functional genes.</title>
        <authorList>
            <person name="Leveau J.H."/>
            <person name="Gerards S."/>
            <person name="Fritsche K."/>
            <person name="Zondag G."/>
            <person name="van Veen J.A."/>
        </authorList>
    </citation>
    <scope>NUCLEOTIDE SEQUENCE [LARGE SCALE GENOMIC DNA]</scope>
    <source>
        <strain evidence="1 2">Ter331</strain>
    </source>
</reference>
<sequence>MRPPRPAASSNPKAAMSQTQQALSDAATILATRRKTGAQGARLPLALRPPDAAAALAIQALVSAQIGDTITAWKCGMPAAGQPVAAPIYGGTVFSGGVCTAWVRNGQVRIEPELAFILGHDLPPRPSPYSDAEVDAAIARTHLALELIDSRYSDPDEADFLENLADGLLNQGLYLGPQVDAGRARNAAELAIEVDSGDTSNTKQLHGRHPAVNPRAPLYWLVEFLRAAGQSLQAGQAVITGSYAGSFGLPVAQEIAIRYGDLGQLTVRFAAR</sequence>
<reference evidence="1 2" key="1">
    <citation type="journal article" date="2004" name="Environ. Microbiol.">
        <title>Phylogeny-function analysis of (meta)genomic libraries: screening for expression of ribosomal RNA genes by large-insert library fluorescent in situ hybridization (LIL-FISH).</title>
        <authorList>
            <person name="Leveau J.H."/>
            <person name="Gerards S."/>
            <person name="de Boer W."/>
            <person name="van Veen J.A."/>
        </authorList>
    </citation>
    <scope>NUCLEOTIDE SEQUENCE [LARGE SCALE GENOMIC DNA]</scope>
    <source>
        <strain evidence="1 2">Ter331</strain>
    </source>
</reference>
<dbReference type="EMBL" id="CP002745">
    <property type="protein sequence ID" value="AEK60036.1"/>
    <property type="molecule type" value="Genomic_DNA"/>
</dbReference>
<dbReference type="SUPFAM" id="SSF56529">
    <property type="entry name" value="FAH"/>
    <property type="match status" value="1"/>
</dbReference>
<keyword evidence="2" id="KW-1185">Reference proteome</keyword>
<organism evidence="1 2">
    <name type="scientific">Collimonas fungivorans (strain Ter331)</name>
    <dbReference type="NCBI Taxonomy" id="1005048"/>
    <lineage>
        <taxon>Bacteria</taxon>
        <taxon>Pseudomonadati</taxon>
        <taxon>Pseudomonadota</taxon>
        <taxon>Betaproteobacteria</taxon>
        <taxon>Burkholderiales</taxon>
        <taxon>Oxalobacteraceae</taxon>
        <taxon>Collimonas</taxon>
    </lineage>
</organism>
<dbReference type="Proteomes" id="UP000008392">
    <property type="component" value="Chromosome"/>
</dbReference>
<dbReference type="STRING" id="1005048.CFU_0198"/>